<accession>A0ABR9V3C8</accession>
<dbReference type="RefSeq" id="WP_193800560.1">
    <property type="nucleotide sequence ID" value="NZ_JADEWC010000011.1"/>
</dbReference>
<organism evidence="1 2">
    <name type="scientific">Cyanobacterium stanieri LEGE 03274</name>
    <dbReference type="NCBI Taxonomy" id="1828756"/>
    <lineage>
        <taxon>Bacteria</taxon>
        <taxon>Bacillati</taxon>
        <taxon>Cyanobacteriota</taxon>
        <taxon>Cyanophyceae</taxon>
        <taxon>Oscillatoriophycideae</taxon>
        <taxon>Chroococcales</taxon>
        <taxon>Geminocystaceae</taxon>
        <taxon>Cyanobacterium</taxon>
    </lineage>
</organism>
<comment type="caution">
    <text evidence="1">The sequence shown here is derived from an EMBL/GenBank/DDBJ whole genome shotgun (WGS) entry which is preliminary data.</text>
</comment>
<keyword evidence="2" id="KW-1185">Reference proteome</keyword>
<sequence>MPSLLNRQAKSIDERYFAEIRPKLYENHGKHYQYGSRKGKTLAEHLDSACQFVLTVTKMAKVDEEKRGKILSATAVHDLNKLDETGRNVKQLARNREFLTEQLEKACVIDLVKTEEDFELVRRLIERHSGHSASDGMRFLPEDENIEKWSAMLIGADLFDLGISESERIRKVENELTVALGRVSNLFKVTISEDRGYLTSLLLGACEDVLTKYNLTPLAIFPDGELFEGKSFPEHDLTPEIAQIWQQKINRVFGGNIEQLVKATTSGIKIDDKAINQDLEETLIQVQALLEKKKASYKADKLSQDINKHGGKAGEEAILQAKNLSLIPVSNDEEFAISEGLKAIYVSYGKKGAGLTPEQSWQKIYDYLNLSPEKREVLKLFDALYGRCLFAVKAVNNFEEILTMLKDSFEMRKKVESSTSQVSEEMIKAVAKILNLPQKRTWQGQQELNAYIEANPRKRCSLGNTSMEIQELISREMPPETKVQSFSNRLPGGISAEPKRQGDSISALAYQLMAVGANFPNSAKQEPLYLHFALPQGSSPELLRIWRYFLERTTETNGEWGTVSVDETKLYRDNEMDWKANKVVGFAFPKRPDFIHSTVILPVLWGDVNNSVALLKSLRLALEISLAVDFGFPFILSNNLEIETTNNYFARVEGIPSSLQPLLSSGEYQREGHLSETERKINDTAEKILTRLRCLGEIVFIISSPKKWNDCLYELACTAKKPLDYYFVILRWILREKEDPNFEYFWGKICQPLFTLLDSLMPNEHQLLTQYLKEAAHLAEVGKLRGSSFKRTSQVEPFAEFLKAIRSRKSHLDWDVVFASLTQEYHNRLDRIREHGVGANKYEQIKEYYQVLRKIFEEIYQCRPEKILSDKKTLESAYLFFLQEARQELKQKD</sequence>
<name>A0ABR9V3C8_9CHRO</name>
<gene>
    <name evidence="1" type="ORF">IQ215_06805</name>
</gene>
<dbReference type="Proteomes" id="UP000654604">
    <property type="component" value="Unassembled WGS sequence"/>
</dbReference>
<reference evidence="1 2" key="1">
    <citation type="submission" date="2020-10" db="EMBL/GenBank/DDBJ databases">
        <authorList>
            <person name="Castelo-Branco R."/>
            <person name="Eusebio N."/>
            <person name="Adriana R."/>
            <person name="Vieira A."/>
            <person name="Brugerolle De Fraissinette N."/>
            <person name="Rezende De Castro R."/>
            <person name="Schneider M.P."/>
            <person name="Vasconcelos V."/>
            <person name="Leao P.N."/>
        </authorList>
    </citation>
    <scope>NUCLEOTIDE SEQUENCE [LARGE SCALE GENOMIC DNA]</scope>
    <source>
        <strain evidence="1 2">LEGE 03274</strain>
    </source>
</reference>
<proteinExistence type="predicted"/>
<evidence type="ECO:0000313" key="1">
    <source>
        <dbReference type="EMBL" id="MBE9222403.1"/>
    </source>
</evidence>
<dbReference type="EMBL" id="JADEWC010000011">
    <property type="protein sequence ID" value="MBE9222403.1"/>
    <property type="molecule type" value="Genomic_DNA"/>
</dbReference>
<protein>
    <submittedName>
        <fullName evidence="1">CRISPR-associated protein Csc3</fullName>
    </submittedName>
</protein>
<evidence type="ECO:0000313" key="2">
    <source>
        <dbReference type="Proteomes" id="UP000654604"/>
    </source>
</evidence>